<keyword evidence="1" id="KW-1133">Transmembrane helix</keyword>
<dbReference type="AlphaFoldDB" id="A0A848DKB3"/>
<gene>
    <name evidence="2" type="ORF">HF519_15295</name>
</gene>
<comment type="caution">
    <text evidence="2">The sequence shown here is derived from an EMBL/GenBank/DDBJ whole genome shotgun (WGS) entry which is preliminary data.</text>
</comment>
<proteinExistence type="predicted"/>
<keyword evidence="3" id="KW-1185">Reference proteome</keyword>
<accession>A0A848DKB3</accession>
<dbReference type="RefSeq" id="WP_169413611.1">
    <property type="nucleotide sequence ID" value="NZ_JAAXKZ010000051.1"/>
</dbReference>
<keyword evidence="1" id="KW-0812">Transmembrane</keyword>
<keyword evidence="1" id="KW-0472">Membrane</keyword>
<dbReference type="Proteomes" id="UP000586918">
    <property type="component" value="Unassembled WGS sequence"/>
</dbReference>
<evidence type="ECO:0000256" key="1">
    <source>
        <dbReference type="SAM" id="Phobius"/>
    </source>
</evidence>
<protein>
    <submittedName>
        <fullName evidence="2">Uncharacterized protein</fullName>
    </submittedName>
</protein>
<feature type="transmembrane region" description="Helical" evidence="1">
    <location>
        <begin position="44"/>
        <end position="66"/>
    </location>
</feature>
<name>A0A848DKB3_9PSEU</name>
<organism evidence="2 3">
    <name type="scientific">Pseudonocardia bannensis</name>
    <dbReference type="NCBI Taxonomy" id="630973"/>
    <lineage>
        <taxon>Bacteria</taxon>
        <taxon>Bacillati</taxon>
        <taxon>Actinomycetota</taxon>
        <taxon>Actinomycetes</taxon>
        <taxon>Pseudonocardiales</taxon>
        <taxon>Pseudonocardiaceae</taxon>
        <taxon>Pseudonocardia</taxon>
    </lineage>
</organism>
<sequence>MTPVLLVAGSLVLFLLGCSGRRNAYHLVPTSTDPTERAHRARVLRRGSLSCHAVAVLFVIAAIAAMRP</sequence>
<reference evidence="2 3" key="1">
    <citation type="submission" date="2020-04" db="EMBL/GenBank/DDBJ databases">
        <authorList>
            <person name="Klaysubun C."/>
            <person name="Duangmal K."/>
            <person name="Lipun K."/>
        </authorList>
    </citation>
    <scope>NUCLEOTIDE SEQUENCE [LARGE SCALE GENOMIC DNA]</scope>
    <source>
        <strain evidence="2 3">DSM 45300</strain>
    </source>
</reference>
<evidence type="ECO:0000313" key="3">
    <source>
        <dbReference type="Proteomes" id="UP000586918"/>
    </source>
</evidence>
<dbReference type="EMBL" id="JAAXKZ010000051">
    <property type="protein sequence ID" value="NMH92911.1"/>
    <property type="molecule type" value="Genomic_DNA"/>
</dbReference>
<evidence type="ECO:0000313" key="2">
    <source>
        <dbReference type="EMBL" id="NMH92911.1"/>
    </source>
</evidence>